<keyword evidence="2 4" id="KW-0697">Rotamase</keyword>
<dbReference type="InterPro" id="IPR051370">
    <property type="entry name" value="PPIase_Pin1"/>
</dbReference>
<evidence type="ECO:0000256" key="3">
    <source>
        <dbReference type="ARBA" id="ARBA00023235"/>
    </source>
</evidence>
<evidence type="ECO:0000259" key="6">
    <source>
        <dbReference type="PROSITE" id="PS50020"/>
    </source>
</evidence>
<dbReference type="Pfam" id="PF00639">
    <property type="entry name" value="Rotamase"/>
    <property type="match status" value="1"/>
</dbReference>
<keyword evidence="9" id="KW-1185">Reference proteome</keyword>
<dbReference type="InterPro" id="IPR046357">
    <property type="entry name" value="PPIase_dom_sf"/>
</dbReference>
<dbReference type="SUPFAM" id="SSF54534">
    <property type="entry name" value="FKBP-like"/>
    <property type="match status" value="1"/>
</dbReference>
<dbReference type="Gene3D" id="2.20.70.10">
    <property type="match status" value="1"/>
</dbReference>
<dbReference type="GO" id="GO:0005634">
    <property type="term" value="C:nucleus"/>
    <property type="evidence" value="ECO:0007669"/>
    <property type="project" value="TreeGrafter"/>
</dbReference>
<dbReference type="OMA" id="DEVQCLH"/>
<dbReference type="EC" id="5.2.1.8" evidence="5"/>
<dbReference type="Gene3D" id="3.10.50.40">
    <property type="match status" value="1"/>
</dbReference>
<reference evidence="8" key="1">
    <citation type="submission" date="2013-04" db="EMBL/GenBank/DDBJ databases">
        <title>The Genome Sequence of Fonticula alba ATCC 38817.</title>
        <authorList>
            <consortium name="The Broad Institute Genomics Platform"/>
            <person name="Russ C."/>
            <person name="Cuomo C."/>
            <person name="Burger G."/>
            <person name="Gray M.W."/>
            <person name="Holland P.W.H."/>
            <person name="King N."/>
            <person name="Lang F.B.F."/>
            <person name="Roger A.J."/>
            <person name="Ruiz-Trillo I."/>
            <person name="Brown M."/>
            <person name="Walker B."/>
            <person name="Young S."/>
            <person name="Zeng Q."/>
            <person name="Gargeya S."/>
            <person name="Fitzgerald M."/>
            <person name="Haas B."/>
            <person name="Abouelleil A."/>
            <person name="Allen A.W."/>
            <person name="Alvarado L."/>
            <person name="Arachchi H.M."/>
            <person name="Berlin A.M."/>
            <person name="Chapman S.B."/>
            <person name="Gainer-Dewar J."/>
            <person name="Goldberg J."/>
            <person name="Griggs A."/>
            <person name="Gujja S."/>
            <person name="Hansen M."/>
            <person name="Howarth C."/>
            <person name="Imamovic A."/>
            <person name="Ireland A."/>
            <person name="Larimer J."/>
            <person name="McCowan C."/>
            <person name="Murphy C."/>
            <person name="Pearson M."/>
            <person name="Poon T.W."/>
            <person name="Priest M."/>
            <person name="Roberts A."/>
            <person name="Saif S."/>
            <person name="Shea T."/>
            <person name="Sisk P."/>
            <person name="Sykes S."/>
            <person name="Wortman J."/>
            <person name="Nusbaum C."/>
            <person name="Birren B."/>
        </authorList>
    </citation>
    <scope>NUCLEOTIDE SEQUENCE [LARGE SCALE GENOMIC DNA]</scope>
    <source>
        <strain evidence="8">ATCC 38817</strain>
    </source>
</reference>
<dbReference type="OrthoDB" id="2530521at2759"/>
<dbReference type="Proteomes" id="UP000030693">
    <property type="component" value="Unassembled WGS sequence"/>
</dbReference>
<dbReference type="PANTHER" id="PTHR10657">
    <property type="entry name" value="PEPTIDYL-PROLYL CIS-TRANS ISOMERASE"/>
    <property type="match status" value="1"/>
</dbReference>
<dbReference type="FunFam" id="3.10.50.40:FF:000010">
    <property type="entry name" value="Peptidyl-prolyl cis-trans isomerase Pin1"/>
    <property type="match status" value="1"/>
</dbReference>
<dbReference type="InterPro" id="IPR001202">
    <property type="entry name" value="WW_dom"/>
</dbReference>
<evidence type="ECO:0000313" key="8">
    <source>
        <dbReference type="EMBL" id="KCV68058.1"/>
    </source>
</evidence>
<evidence type="ECO:0000256" key="2">
    <source>
        <dbReference type="ARBA" id="ARBA00023110"/>
    </source>
</evidence>
<dbReference type="PROSITE" id="PS50198">
    <property type="entry name" value="PPIC_PPIASE_2"/>
    <property type="match status" value="1"/>
</dbReference>
<dbReference type="SUPFAM" id="SSF51045">
    <property type="entry name" value="WW domain"/>
    <property type="match status" value="1"/>
</dbReference>
<dbReference type="GO" id="GO:0060255">
    <property type="term" value="P:regulation of macromolecule metabolic process"/>
    <property type="evidence" value="ECO:0007669"/>
    <property type="project" value="UniProtKB-ARBA"/>
</dbReference>
<dbReference type="EMBL" id="KB932211">
    <property type="protein sequence ID" value="KCV68058.1"/>
    <property type="molecule type" value="Genomic_DNA"/>
</dbReference>
<evidence type="ECO:0000313" key="9">
    <source>
        <dbReference type="Proteomes" id="UP000030693"/>
    </source>
</evidence>
<organism evidence="8">
    <name type="scientific">Fonticula alba</name>
    <name type="common">Slime mold</name>
    <dbReference type="NCBI Taxonomy" id="691883"/>
    <lineage>
        <taxon>Eukaryota</taxon>
        <taxon>Rotosphaerida</taxon>
        <taxon>Fonticulaceae</taxon>
        <taxon>Fonticula</taxon>
    </lineage>
</organism>
<gene>
    <name evidence="8" type="ORF">H696_05524</name>
</gene>
<dbReference type="GO" id="GO:0080090">
    <property type="term" value="P:regulation of primary metabolic process"/>
    <property type="evidence" value="ECO:0007669"/>
    <property type="project" value="UniProtKB-ARBA"/>
</dbReference>
<evidence type="ECO:0000256" key="1">
    <source>
        <dbReference type="ARBA" id="ARBA00000971"/>
    </source>
</evidence>
<comment type="catalytic activity">
    <reaction evidence="1 5">
        <text>[protein]-peptidylproline (omega=180) = [protein]-peptidylproline (omega=0)</text>
        <dbReference type="Rhea" id="RHEA:16237"/>
        <dbReference type="Rhea" id="RHEA-COMP:10747"/>
        <dbReference type="Rhea" id="RHEA-COMP:10748"/>
        <dbReference type="ChEBI" id="CHEBI:83833"/>
        <dbReference type="ChEBI" id="CHEBI:83834"/>
        <dbReference type="EC" id="5.2.1.8"/>
    </reaction>
</comment>
<dbReference type="eggNOG" id="KOG3259">
    <property type="taxonomic scope" value="Eukaryota"/>
</dbReference>
<dbReference type="PROSITE" id="PS50020">
    <property type="entry name" value="WW_DOMAIN_2"/>
    <property type="match status" value="1"/>
</dbReference>
<dbReference type="STRING" id="691883.A0A058Z2B4"/>
<dbReference type="GO" id="GO:0005829">
    <property type="term" value="C:cytosol"/>
    <property type="evidence" value="ECO:0007669"/>
    <property type="project" value="TreeGrafter"/>
</dbReference>
<evidence type="ECO:0000256" key="4">
    <source>
        <dbReference type="PROSITE-ProRule" id="PRU00278"/>
    </source>
</evidence>
<dbReference type="RefSeq" id="XP_009497625.1">
    <property type="nucleotide sequence ID" value="XM_009499350.1"/>
</dbReference>
<dbReference type="AlphaFoldDB" id="A0A058Z2B4"/>
<dbReference type="CDD" id="cd00201">
    <property type="entry name" value="WW"/>
    <property type="match status" value="1"/>
</dbReference>
<dbReference type="PANTHER" id="PTHR10657:SF4">
    <property type="entry name" value="PEPTIDYL-PROLYL CIS-TRANS ISOMERASE-RELATED"/>
    <property type="match status" value="1"/>
</dbReference>
<sequence length="169" mass="18007">MSAPQDAPPGWAVIASSSRPGKYYYLNKATGATQWEYPTQAAAAAAAAAAAGPAQPAAAKVRASHLLVKHRDSRRPSSWKESVITRSKEEALDLIRYYQKEITEGRATLATLATTESDCSSASRGGDLGFFGPGDMQQAFEVATYKLSVGEISDPIFTDSGIHLIQRTA</sequence>
<dbReference type="SMART" id="SM00456">
    <property type="entry name" value="WW"/>
    <property type="match status" value="1"/>
</dbReference>
<dbReference type="Pfam" id="PF00397">
    <property type="entry name" value="WW"/>
    <property type="match status" value="1"/>
</dbReference>
<evidence type="ECO:0000259" key="7">
    <source>
        <dbReference type="PROSITE" id="PS50198"/>
    </source>
</evidence>
<keyword evidence="3 4" id="KW-0413">Isomerase</keyword>
<feature type="domain" description="WW" evidence="6">
    <location>
        <begin position="5"/>
        <end position="40"/>
    </location>
</feature>
<dbReference type="GeneID" id="20530249"/>
<dbReference type="InterPro" id="IPR000297">
    <property type="entry name" value="PPIase_PpiC"/>
</dbReference>
<feature type="domain" description="PpiC" evidence="7">
    <location>
        <begin position="58"/>
        <end position="169"/>
    </location>
</feature>
<dbReference type="InterPro" id="IPR036020">
    <property type="entry name" value="WW_dom_sf"/>
</dbReference>
<name>A0A058Z2B4_FONAL</name>
<proteinExistence type="predicted"/>
<dbReference type="GO" id="GO:0003755">
    <property type="term" value="F:peptidyl-prolyl cis-trans isomerase activity"/>
    <property type="evidence" value="ECO:0007669"/>
    <property type="project" value="UniProtKB-UniRule"/>
</dbReference>
<protein>
    <recommendedName>
        <fullName evidence="5">Peptidyl-prolyl cis-trans isomerase</fullName>
        <ecNumber evidence="5">5.2.1.8</ecNumber>
    </recommendedName>
</protein>
<accession>A0A058Z2B4</accession>
<evidence type="ECO:0000256" key="5">
    <source>
        <dbReference type="RuleBase" id="RU363014"/>
    </source>
</evidence>